<dbReference type="GO" id="GO:0005737">
    <property type="term" value="C:cytoplasm"/>
    <property type="evidence" value="ECO:0007669"/>
    <property type="project" value="UniProtKB-SubCell"/>
</dbReference>
<reference evidence="6" key="2">
    <citation type="journal article" date="2021" name="Microbiome">
        <title>Successional dynamics and alternative stable states in a saline activated sludge microbial community over 9 years.</title>
        <authorList>
            <person name="Wang Y."/>
            <person name="Ye J."/>
            <person name="Ju F."/>
            <person name="Liu L."/>
            <person name="Boyd J.A."/>
            <person name="Deng Y."/>
            <person name="Parks D.H."/>
            <person name="Jiang X."/>
            <person name="Yin X."/>
            <person name="Woodcroft B.J."/>
            <person name="Tyson G.W."/>
            <person name="Hugenholtz P."/>
            <person name="Polz M.F."/>
            <person name="Zhang T."/>
        </authorList>
    </citation>
    <scope>NUCLEOTIDE SEQUENCE</scope>
    <source>
        <strain evidence="6">HKST-UBA02</strain>
    </source>
</reference>
<keyword evidence="3" id="KW-0479">Metal-binding</keyword>
<reference evidence="6" key="1">
    <citation type="submission" date="2020-04" db="EMBL/GenBank/DDBJ databases">
        <authorList>
            <person name="Zhang T."/>
        </authorList>
    </citation>
    <scope>NUCLEOTIDE SEQUENCE</scope>
    <source>
        <strain evidence="6">HKST-UBA02</strain>
    </source>
</reference>
<dbReference type="InterPro" id="IPR012312">
    <property type="entry name" value="Hemerythrin-like"/>
</dbReference>
<gene>
    <name evidence="6" type="ORF">KDA27_29155</name>
</gene>
<organism evidence="6 7">
    <name type="scientific">Eiseniibacteriota bacterium</name>
    <dbReference type="NCBI Taxonomy" id="2212470"/>
    <lineage>
        <taxon>Bacteria</taxon>
        <taxon>Candidatus Eiseniibacteriota</taxon>
    </lineage>
</organism>
<evidence type="ECO:0000259" key="5">
    <source>
        <dbReference type="Pfam" id="PF01814"/>
    </source>
</evidence>
<evidence type="ECO:0000256" key="4">
    <source>
        <dbReference type="ARBA" id="ARBA00023004"/>
    </source>
</evidence>
<comment type="caution">
    <text evidence="6">The sequence shown here is derived from an EMBL/GenBank/DDBJ whole genome shotgun (WGS) entry which is preliminary data.</text>
</comment>
<dbReference type="PANTHER" id="PTHR36438:SF1">
    <property type="entry name" value="IRON-SULFUR CLUSTER REPAIR PROTEIN YTFE"/>
    <property type="match status" value="1"/>
</dbReference>
<comment type="subcellular location">
    <subcellularLocation>
        <location evidence="1">Cytoplasm</location>
    </subcellularLocation>
</comment>
<evidence type="ECO:0000313" key="7">
    <source>
        <dbReference type="Proteomes" id="UP000739538"/>
    </source>
</evidence>
<dbReference type="Proteomes" id="UP000739538">
    <property type="component" value="Unassembled WGS sequence"/>
</dbReference>
<evidence type="ECO:0000313" key="6">
    <source>
        <dbReference type="EMBL" id="MCA9759901.1"/>
    </source>
</evidence>
<accession>A0A956NJS0</accession>
<evidence type="ECO:0000256" key="2">
    <source>
        <dbReference type="ARBA" id="ARBA00022490"/>
    </source>
</evidence>
<feature type="non-terminal residue" evidence="6">
    <location>
        <position position="170"/>
    </location>
</feature>
<evidence type="ECO:0000256" key="1">
    <source>
        <dbReference type="ARBA" id="ARBA00004496"/>
    </source>
</evidence>
<name>A0A956NJS0_UNCEI</name>
<dbReference type="InterPro" id="IPR019903">
    <property type="entry name" value="RIC_family"/>
</dbReference>
<proteinExistence type="predicted"/>
<protein>
    <submittedName>
        <fullName evidence="6">Hemerythrin domain-containing protein</fullName>
    </submittedName>
</protein>
<dbReference type="Gene3D" id="1.20.120.520">
    <property type="entry name" value="nmb1532 protein domain like"/>
    <property type="match status" value="1"/>
</dbReference>
<evidence type="ECO:0000256" key="3">
    <source>
        <dbReference type="ARBA" id="ARBA00022723"/>
    </source>
</evidence>
<feature type="domain" description="Hemerythrin-like" evidence="5">
    <location>
        <begin position="36"/>
        <end position="170"/>
    </location>
</feature>
<keyword evidence="2" id="KW-0963">Cytoplasm</keyword>
<keyword evidence="4" id="KW-0408">Iron</keyword>
<sequence>CSRRGVDPEAVLAEVRAATASAGPGPVDGPLPDLIQHILGHYHETHRAEVPRLLEMATRVETVHGDKPECPQGLAAHLARMGEELEMHMQKEEQVLFPMILAGRGAKAGMPISVMEEEHQDHGKNLERLRQLAHDFVPPECACNTWRALYLGLDELEQDLMDHIHLENNV</sequence>
<dbReference type="GO" id="GO:0046872">
    <property type="term" value="F:metal ion binding"/>
    <property type="evidence" value="ECO:0007669"/>
    <property type="project" value="UniProtKB-KW"/>
</dbReference>
<dbReference type="Pfam" id="PF01814">
    <property type="entry name" value="Hemerythrin"/>
    <property type="match status" value="1"/>
</dbReference>
<dbReference type="EMBL" id="JAGQHS010000605">
    <property type="protein sequence ID" value="MCA9759901.1"/>
    <property type="molecule type" value="Genomic_DNA"/>
</dbReference>
<dbReference type="PANTHER" id="PTHR36438">
    <property type="entry name" value="IRON-SULFUR CLUSTER REPAIR PROTEIN YTFE"/>
    <property type="match status" value="1"/>
</dbReference>
<dbReference type="AlphaFoldDB" id="A0A956NJS0"/>
<feature type="non-terminal residue" evidence="6">
    <location>
        <position position="1"/>
    </location>
</feature>